<sequence length="116" mass="13114">MMNEHTEYQIIEHAGQPAYVLVPWAEFQRIRPMLKARKAQATGIPQSVVEAHVLHDMSLIRAWREELGLTQDDLAKRLSVSQAAVAKFEHPTARPRMATLRKIAAALGITIEQLHL</sequence>
<evidence type="ECO:0000313" key="3">
    <source>
        <dbReference type="EMBL" id="MBJ6749226.1"/>
    </source>
</evidence>
<dbReference type="Pfam" id="PF01381">
    <property type="entry name" value="HTH_3"/>
    <property type="match status" value="1"/>
</dbReference>
<dbReference type="PROSITE" id="PS50943">
    <property type="entry name" value="HTH_CROC1"/>
    <property type="match status" value="1"/>
</dbReference>
<keyword evidence="4" id="KW-1185">Reference proteome</keyword>
<dbReference type="SMART" id="SM00530">
    <property type="entry name" value="HTH_XRE"/>
    <property type="match status" value="1"/>
</dbReference>
<reference evidence="3 4" key="1">
    <citation type="submission" date="2020-12" db="EMBL/GenBank/DDBJ databases">
        <title>Geomonas sp. Red421, isolated from paddy soil.</title>
        <authorList>
            <person name="Xu Z."/>
            <person name="Zhang Z."/>
            <person name="Masuda Y."/>
            <person name="Itoh H."/>
            <person name="Senoo K."/>
        </authorList>
    </citation>
    <scope>NUCLEOTIDE SEQUENCE [LARGE SCALE GENOMIC DNA]</scope>
    <source>
        <strain evidence="3 4">Red421</strain>
    </source>
</reference>
<gene>
    <name evidence="3" type="ORF">JFN91_03280</name>
</gene>
<evidence type="ECO:0000256" key="1">
    <source>
        <dbReference type="ARBA" id="ARBA00023125"/>
    </source>
</evidence>
<dbReference type="PANTHER" id="PTHR46797">
    <property type="entry name" value="HTH-TYPE TRANSCRIPTIONAL REGULATOR"/>
    <property type="match status" value="1"/>
</dbReference>
<dbReference type="PANTHER" id="PTHR46797:SF1">
    <property type="entry name" value="METHYLPHOSPHONATE SYNTHASE"/>
    <property type="match status" value="1"/>
</dbReference>
<dbReference type="InterPro" id="IPR050807">
    <property type="entry name" value="TransReg_Diox_bact_type"/>
</dbReference>
<dbReference type="Proteomes" id="UP000614714">
    <property type="component" value="Unassembled WGS sequence"/>
</dbReference>
<dbReference type="Gene3D" id="1.10.260.40">
    <property type="entry name" value="lambda repressor-like DNA-binding domains"/>
    <property type="match status" value="1"/>
</dbReference>
<dbReference type="SUPFAM" id="SSF47413">
    <property type="entry name" value="lambda repressor-like DNA-binding domains"/>
    <property type="match status" value="1"/>
</dbReference>
<organism evidence="3 4">
    <name type="scientific">Geomonas anaerohicana</name>
    <dbReference type="NCBI Taxonomy" id="2798583"/>
    <lineage>
        <taxon>Bacteria</taxon>
        <taxon>Pseudomonadati</taxon>
        <taxon>Thermodesulfobacteriota</taxon>
        <taxon>Desulfuromonadia</taxon>
        <taxon>Geobacterales</taxon>
        <taxon>Geobacteraceae</taxon>
        <taxon>Geomonas</taxon>
    </lineage>
</organism>
<proteinExistence type="predicted"/>
<feature type="domain" description="HTH cro/C1-type" evidence="2">
    <location>
        <begin position="60"/>
        <end position="114"/>
    </location>
</feature>
<accession>A0ABS0YAB6</accession>
<dbReference type="InterPro" id="IPR001387">
    <property type="entry name" value="Cro/C1-type_HTH"/>
</dbReference>
<dbReference type="CDD" id="cd00093">
    <property type="entry name" value="HTH_XRE"/>
    <property type="match status" value="1"/>
</dbReference>
<name>A0ABS0YAB6_9BACT</name>
<comment type="caution">
    <text evidence="3">The sequence shown here is derived from an EMBL/GenBank/DDBJ whole genome shotgun (WGS) entry which is preliminary data.</text>
</comment>
<dbReference type="EMBL" id="JAEMHL010000001">
    <property type="protein sequence ID" value="MBJ6749226.1"/>
    <property type="molecule type" value="Genomic_DNA"/>
</dbReference>
<keyword evidence="1" id="KW-0238">DNA-binding</keyword>
<evidence type="ECO:0000259" key="2">
    <source>
        <dbReference type="PROSITE" id="PS50943"/>
    </source>
</evidence>
<evidence type="ECO:0000313" key="4">
    <source>
        <dbReference type="Proteomes" id="UP000614714"/>
    </source>
</evidence>
<dbReference type="InterPro" id="IPR010982">
    <property type="entry name" value="Lambda_DNA-bd_dom_sf"/>
</dbReference>
<protein>
    <submittedName>
        <fullName evidence="3">Helix-turn-helix transcriptional regulator</fullName>
    </submittedName>
</protein>